<comment type="caution">
    <text evidence="2">The sequence shown here is derived from an EMBL/GenBank/DDBJ whole genome shotgun (WGS) entry which is preliminary data.</text>
</comment>
<keyword evidence="3" id="KW-1185">Reference proteome</keyword>
<dbReference type="Gene3D" id="1.25.40.10">
    <property type="entry name" value="Tetratricopeptide repeat domain"/>
    <property type="match status" value="1"/>
</dbReference>
<sequence length="228" mass="25793">MRLFFCYRNSLLLLLLFSVFVACHVRQNNNTKKVKLSSAAAAEVKRLNDTLFQVLRMPLPLGEARDVHREKSYITRILAIDSLDGSTLYLQAQIYAKLGFYDSAIAVLTKGLDEHLPLASRWLMFRGALYENRQQQPAAYADYARIKAIARQMQDTASNTISRGNALCSLHFVNMMMGAGKSEELIVYKAEAIKAGISPTDKTFLDGQKILMLFNKERFLADFKRGNL</sequence>
<dbReference type="PROSITE" id="PS51257">
    <property type="entry name" value="PROKAR_LIPOPROTEIN"/>
    <property type="match status" value="1"/>
</dbReference>
<dbReference type="InterPro" id="IPR011990">
    <property type="entry name" value="TPR-like_helical_dom_sf"/>
</dbReference>
<organism evidence="2 3">
    <name type="scientific">Deminuibacter soli</name>
    <dbReference type="NCBI Taxonomy" id="2291815"/>
    <lineage>
        <taxon>Bacteria</taxon>
        <taxon>Pseudomonadati</taxon>
        <taxon>Bacteroidota</taxon>
        <taxon>Chitinophagia</taxon>
        <taxon>Chitinophagales</taxon>
        <taxon>Chitinophagaceae</taxon>
        <taxon>Deminuibacter</taxon>
    </lineage>
</organism>
<accession>A0A3E1NIP6</accession>
<protein>
    <recommendedName>
        <fullName evidence="4">Tetratricopeptide repeat protein</fullName>
    </recommendedName>
</protein>
<dbReference type="SUPFAM" id="SSF48452">
    <property type="entry name" value="TPR-like"/>
    <property type="match status" value="1"/>
</dbReference>
<dbReference type="Proteomes" id="UP000261284">
    <property type="component" value="Unassembled WGS sequence"/>
</dbReference>
<gene>
    <name evidence="2" type="ORF">DXN05_14025</name>
</gene>
<feature type="chain" id="PRO_5017833673" description="Tetratricopeptide repeat protein" evidence="1">
    <location>
        <begin position="25"/>
        <end position="228"/>
    </location>
</feature>
<name>A0A3E1NIP6_9BACT</name>
<reference evidence="2 3" key="1">
    <citation type="submission" date="2018-08" db="EMBL/GenBank/DDBJ databases">
        <title>Chitinophagaceae sp. K23C18032701, a novel bacterium isolated from forest soil.</title>
        <authorList>
            <person name="Wang C."/>
        </authorList>
    </citation>
    <scope>NUCLEOTIDE SEQUENCE [LARGE SCALE GENOMIC DNA]</scope>
    <source>
        <strain evidence="2 3">K23C18032701</strain>
    </source>
</reference>
<proteinExistence type="predicted"/>
<evidence type="ECO:0000313" key="3">
    <source>
        <dbReference type="Proteomes" id="UP000261284"/>
    </source>
</evidence>
<evidence type="ECO:0000313" key="2">
    <source>
        <dbReference type="EMBL" id="RFM27809.1"/>
    </source>
</evidence>
<evidence type="ECO:0008006" key="4">
    <source>
        <dbReference type="Google" id="ProtNLM"/>
    </source>
</evidence>
<dbReference type="EMBL" id="QTJU01000004">
    <property type="protein sequence ID" value="RFM27809.1"/>
    <property type="molecule type" value="Genomic_DNA"/>
</dbReference>
<evidence type="ECO:0000256" key="1">
    <source>
        <dbReference type="SAM" id="SignalP"/>
    </source>
</evidence>
<feature type="signal peptide" evidence="1">
    <location>
        <begin position="1"/>
        <end position="24"/>
    </location>
</feature>
<keyword evidence="1" id="KW-0732">Signal</keyword>
<dbReference type="AlphaFoldDB" id="A0A3E1NIP6"/>